<sequence length="238" mass="26327">MKGANYSATGNTFLVVDSREERLDDVTKHSIVIKNVGNNDGVIFVEKGFMDFYNRDGLRASFCGNGARTYAFFIHEKEGRDRISFKSMAGEIEGVVSQGIVSIRMPDPILTGSFEEEGFSGEIITVGVPHIVIEGNTEKIDWELLVPLRHLYDANVNVYSVIERGKLRIRTYERGVEAETGACGSGATSVSWIYAKRTGLRRVELKANGGWLTVAFKDGKAYLGGGVEKCSEELELLW</sequence>
<dbReference type="SUPFAM" id="SSF54506">
    <property type="entry name" value="Diaminopimelate epimerase-like"/>
    <property type="match status" value="2"/>
</dbReference>
<dbReference type="RefSeq" id="WP_169697953.1">
    <property type="nucleotide sequence ID" value="NZ_LS974202.1"/>
</dbReference>
<dbReference type="KEGG" id="minf:MESINF_0040"/>
<dbReference type="GO" id="GO:0009089">
    <property type="term" value="P:lysine biosynthetic process via diaminopimelate"/>
    <property type="evidence" value="ECO:0007669"/>
    <property type="project" value="InterPro"/>
</dbReference>
<evidence type="ECO:0000313" key="4">
    <source>
        <dbReference type="Proteomes" id="UP000250796"/>
    </source>
</evidence>
<accession>A0A7Z7PM53</accession>
<evidence type="ECO:0000313" key="3">
    <source>
        <dbReference type="EMBL" id="SSC11489.1"/>
    </source>
</evidence>
<gene>
    <name evidence="3" type="ORF">MESINF_0040</name>
</gene>
<dbReference type="AlphaFoldDB" id="A0A7Z7PM53"/>
<evidence type="ECO:0000256" key="2">
    <source>
        <dbReference type="ARBA" id="ARBA00023235"/>
    </source>
</evidence>
<keyword evidence="4" id="KW-1185">Reference proteome</keyword>
<dbReference type="GO" id="GO:0008837">
    <property type="term" value="F:diaminopimelate epimerase activity"/>
    <property type="evidence" value="ECO:0007669"/>
    <property type="project" value="InterPro"/>
</dbReference>
<dbReference type="InterPro" id="IPR001653">
    <property type="entry name" value="DAP_epimerase_DapF"/>
</dbReference>
<proteinExistence type="inferred from homology"/>
<dbReference type="PANTHER" id="PTHR31689">
    <property type="entry name" value="DIAMINOPIMELATE EPIMERASE, CHLOROPLASTIC"/>
    <property type="match status" value="1"/>
</dbReference>
<dbReference type="GO" id="GO:0005829">
    <property type="term" value="C:cytosol"/>
    <property type="evidence" value="ECO:0007669"/>
    <property type="project" value="TreeGrafter"/>
</dbReference>
<dbReference type="Gene3D" id="3.10.310.10">
    <property type="entry name" value="Diaminopimelate Epimerase, Chain A, domain 1"/>
    <property type="match status" value="2"/>
</dbReference>
<protein>
    <submittedName>
        <fullName evidence="3">Diaminopimelate epimerase</fullName>
    </submittedName>
</protein>
<name>A0A7Z7PM53_9BACT</name>
<reference evidence="3 4" key="1">
    <citation type="submission" date="2017-01" db="EMBL/GenBank/DDBJ databases">
        <authorList>
            <person name="Erauso G."/>
        </authorList>
    </citation>
    <scope>NUCLEOTIDE SEQUENCE [LARGE SCALE GENOMIC DNA]</scope>
    <source>
        <strain evidence="3">MESINF1</strain>
    </source>
</reference>
<comment type="similarity">
    <text evidence="1">Belongs to the diaminopimelate epimerase family.</text>
</comment>
<organism evidence="3 4">
    <name type="scientific">Mesotoga infera</name>
    <dbReference type="NCBI Taxonomy" id="1236046"/>
    <lineage>
        <taxon>Bacteria</taxon>
        <taxon>Thermotogati</taxon>
        <taxon>Thermotogota</taxon>
        <taxon>Thermotogae</taxon>
        <taxon>Kosmotogales</taxon>
        <taxon>Kosmotogaceae</taxon>
        <taxon>Mesotoga</taxon>
    </lineage>
</organism>
<dbReference type="Proteomes" id="UP000250796">
    <property type="component" value="Chromosome MESINF"/>
</dbReference>
<keyword evidence="2" id="KW-0413">Isomerase</keyword>
<evidence type="ECO:0000256" key="1">
    <source>
        <dbReference type="ARBA" id="ARBA00010219"/>
    </source>
</evidence>
<dbReference type="PANTHER" id="PTHR31689:SF0">
    <property type="entry name" value="DIAMINOPIMELATE EPIMERASE"/>
    <property type="match status" value="1"/>
</dbReference>
<dbReference type="EMBL" id="LS974202">
    <property type="protein sequence ID" value="SSC11489.1"/>
    <property type="molecule type" value="Genomic_DNA"/>
</dbReference>